<comment type="caution">
    <text evidence="12">The sequence shown here is derived from an EMBL/GenBank/DDBJ whole genome shotgun (WGS) entry which is preliminary data.</text>
</comment>
<protein>
    <recommendedName>
        <fullName evidence="9">Peptidyl-prolyl cis-trans isomerase</fullName>
        <ecNumber evidence="9">5.2.1.8</ecNumber>
    </recommendedName>
</protein>
<dbReference type="SUPFAM" id="SSF54534">
    <property type="entry name" value="FKBP-like"/>
    <property type="match status" value="1"/>
</dbReference>
<evidence type="ECO:0000256" key="8">
    <source>
        <dbReference type="PROSITE-ProRule" id="PRU00277"/>
    </source>
</evidence>
<dbReference type="Gene3D" id="3.10.50.40">
    <property type="match status" value="1"/>
</dbReference>
<feature type="region of interest" description="Disordered" evidence="10">
    <location>
        <begin position="186"/>
        <end position="207"/>
    </location>
</feature>
<evidence type="ECO:0000256" key="3">
    <source>
        <dbReference type="ARBA" id="ARBA00006577"/>
    </source>
</evidence>
<keyword evidence="6" id="KW-0143">Chaperone</keyword>
<keyword evidence="5 8" id="KW-0697">Rotamase</keyword>
<dbReference type="InterPro" id="IPR046357">
    <property type="entry name" value="PPIase_dom_sf"/>
</dbReference>
<evidence type="ECO:0000256" key="5">
    <source>
        <dbReference type="ARBA" id="ARBA00023110"/>
    </source>
</evidence>
<keyword evidence="4" id="KW-0963">Cytoplasm</keyword>
<dbReference type="PANTHER" id="PTHR47861:SF3">
    <property type="entry name" value="FKBP-TYPE PEPTIDYL-PROLYL CIS-TRANS ISOMERASE SLYD"/>
    <property type="match status" value="1"/>
</dbReference>
<dbReference type="PROSITE" id="PS50059">
    <property type="entry name" value="FKBP_PPIASE"/>
    <property type="match status" value="1"/>
</dbReference>
<dbReference type="GO" id="GO:0005737">
    <property type="term" value="C:cytoplasm"/>
    <property type="evidence" value="ECO:0007669"/>
    <property type="project" value="UniProtKB-SubCell"/>
</dbReference>
<evidence type="ECO:0000256" key="10">
    <source>
        <dbReference type="SAM" id="MobiDB-lite"/>
    </source>
</evidence>
<accession>A0A4E0QA52</accession>
<evidence type="ECO:0000256" key="9">
    <source>
        <dbReference type="RuleBase" id="RU003915"/>
    </source>
</evidence>
<keyword evidence="7 8" id="KW-0413">Isomerase</keyword>
<dbReference type="EMBL" id="PGGK01000006">
    <property type="protein sequence ID" value="TGC09182.1"/>
    <property type="molecule type" value="Genomic_DNA"/>
</dbReference>
<dbReference type="OrthoDB" id="8615at2157"/>
<dbReference type="InterPro" id="IPR001179">
    <property type="entry name" value="PPIase_FKBP_dom"/>
</dbReference>
<dbReference type="PANTHER" id="PTHR47861">
    <property type="entry name" value="FKBP-TYPE PEPTIDYL-PROLYL CIS-TRANS ISOMERASE SLYD"/>
    <property type="match status" value="1"/>
</dbReference>
<keyword evidence="13" id="KW-1185">Reference proteome</keyword>
<name>A0A4E0QA52_9EURY</name>
<dbReference type="Pfam" id="PF00254">
    <property type="entry name" value="FKBP_C"/>
    <property type="match status" value="1"/>
</dbReference>
<dbReference type="Proteomes" id="UP000297295">
    <property type="component" value="Unassembled WGS sequence"/>
</dbReference>
<evidence type="ECO:0000313" key="12">
    <source>
        <dbReference type="EMBL" id="TGC09182.1"/>
    </source>
</evidence>
<feature type="domain" description="PPIase FKBP-type" evidence="11">
    <location>
        <begin position="37"/>
        <end position="122"/>
    </location>
</feature>
<organism evidence="12 13">
    <name type="scientific">Methanolobus halotolerans</name>
    <dbReference type="NCBI Taxonomy" id="2052935"/>
    <lineage>
        <taxon>Archaea</taxon>
        <taxon>Methanobacteriati</taxon>
        <taxon>Methanobacteriota</taxon>
        <taxon>Stenosarchaea group</taxon>
        <taxon>Methanomicrobia</taxon>
        <taxon>Methanosarcinales</taxon>
        <taxon>Methanosarcinaceae</taxon>
        <taxon>Methanolobus</taxon>
    </lineage>
</organism>
<gene>
    <name evidence="12" type="ORF">CUN85_07395</name>
</gene>
<sequence>MRYSKLFMMLILGSALLLSGCVDTEDLSAQTASVENGDIVTLDYTVMSEDGTVVETSNEESAENNNIEQTAEPLVFEVESGQIIEGIDKGVVGMSEGEQKELTLPPEQAFGPYREELVQEIPIQEYQNATNTTEVPQPGEQLMSQMGVITVKDVNDTHIVLDANSPFANDTMIFEVTVISIEKGETSTNDVEVPSEDSEAFTVDEGM</sequence>
<evidence type="ECO:0000259" key="11">
    <source>
        <dbReference type="PROSITE" id="PS50059"/>
    </source>
</evidence>
<comment type="similarity">
    <text evidence="3 9">Belongs to the FKBP-type PPIase family.</text>
</comment>
<dbReference type="PROSITE" id="PS51257">
    <property type="entry name" value="PROKAR_LIPOPROTEIN"/>
    <property type="match status" value="1"/>
</dbReference>
<evidence type="ECO:0000256" key="2">
    <source>
        <dbReference type="ARBA" id="ARBA00004496"/>
    </source>
</evidence>
<evidence type="ECO:0000256" key="6">
    <source>
        <dbReference type="ARBA" id="ARBA00023186"/>
    </source>
</evidence>
<evidence type="ECO:0000256" key="4">
    <source>
        <dbReference type="ARBA" id="ARBA00022490"/>
    </source>
</evidence>
<dbReference type="GO" id="GO:0003755">
    <property type="term" value="F:peptidyl-prolyl cis-trans isomerase activity"/>
    <property type="evidence" value="ECO:0007669"/>
    <property type="project" value="UniProtKB-UniRule"/>
</dbReference>
<comment type="subcellular location">
    <subcellularLocation>
        <location evidence="2">Cytoplasm</location>
    </subcellularLocation>
</comment>
<comment type="catalytic activity">
    <reaction evidence="1 8 9">
        <text>[protein]-peptidylproline (omega=180) = [protein]-peptidylproline (omega=0)</text>
        <dbReference type="Rhea" id="RHEA:16237"/>
        <dbReference type="Rhea" id="RHEA-COMP:10747"/>
        <dbReference type="Rhea" id="RHEA-COMP:10748"/>
        <dbReference type="ChEBI" id="CHEBI:83833"/>
        <dbReference type="ChEBI" id="CHEBI:83834"/>
        <dbReference type="EC" id="5.2.1.8"/>
    </reaction>
</comment>
<proteinExistence type="inferred from homology"/>
<evidence type="ECO:0000256" key="7">
    <source>
        <dbReference type="ARBA" id="ARBA00023235"/>
    </source>
</evidence>
<dbReference type="GO" id="GO:0042026">
    <property type="term" value="P:protein refolding"/>
    <property type="evidence" value="ECO:0007669"/>
    <property type="project" value="UniProtKB-ARBA"/>
</dbReference>
<dbReference type="RefSeq" id="WP_135389677.1">
    <property type="nucleotide sequence ID" value="NZ_PGGK01000006.1"/>
</dbReference>
<dbReference type="AlphaFoldDB" id="A0A4E0QA52"/>
<dbReference type="EC" id="5.2.1.8" evidence="9"/>
<evidence type="ECO:0000256" key="1">
    <source>
        <dbReference type="ARBA" id="ARBA00000971"/>
    </source>
</evidence>
<reference evidence="12 13" key="1">
    <citation type="submission" date="2017-11" db="EMBL/GenBank/DDBJ databases">
        <title>Isolation and Characterization of Methanogenic Archaea from Saline Meromictic Lake at Siberia.</title>
        <authorList>
            <person name="Shen Y."/>
            <person name="Huang H.-H."/>
            <person name="Lai M.-C."/>
            <person name="Chen S.-C."/>
        </authorList>
    </citation>
    <scope>NUCLEOTIDE SEQUENCE [LARGE SCALE GENOMIC DNA]</scope>
    <source>
        <strain evidence="12 13">SY-01</strain>
    </source>
</reference>
<evidence type="ECO:0000313" key="13">
    <source>
        <dbReference type="Proteomes" id="UP000297295"/>
    </source>
</evidence>